<dbReference type="Gene3D" id="1.20.1560.10">
    <property type="entry name" value="ABC transporter type 1, transmembrane domain"/>
    <property type="match status" value="2"/>
</dbReference>
<dbReference type="CDD" id="cd03244">
    <property type="entry name" value="ABCC_MRP_domain2"/>
    <property type="match status" value="1"/>
</dbReference>
<feature type="transmembrane region" description="Helical" evidence="10">
    <location>
        <begin position="735"/>
        <end position="755"/>
    </location>
</feature>
<comment type="similarity">
    <text evidence="2">Belongs to the ABC transporter superfamily. ABCC family. Conjugate transporter (TC 3.A.1.208) subfamily.</text>
</comment>
<feature type="transmembrane region" description="Helical" evidence="10">
    <location>
        <begin position="913"/>
        <end position="936"/>
    </location>
</feature>
<feature type="domain" description="ABC transporter" evidence="11">
    <location>
        <begin position="414"/>
        <end position="643"/>
    </location>
</feature>
<sequence>MAESHLYHRLFSRWIFQFYSSSTSSKSSPSSSSSSSSYECPQKDEANRLFHEFNSNYHQSQHHKMTLIHHNNNRTFMALLRTFGHEIRLPFILFFIQDCIIKSIQPILIGWIIRYFSSSSSSSSNTSSTNPIWMIISLLITSLALILCHHPAMLLALRLSMRTKIVWSSLIFNKCLHLSCESDYHRNISGILNLLTAQTRRFDEFFLLFYHLILVPLQTIVILIIAYGYLGPSSLIAFTMFIGFSLFNSYLSRRFSKQRSAAIAFTDQRLKFLNETFSHLRTLKILALEQPFLRRIFLARRMEILHIHWPLVARSIMLSFSLMSSRVIMYLTFLLSLIMFNVADIQEQFSIETLLVSITLFERLRFSLIWTLPQAISSSIDMIIACKQMDRFLDEPNVRNENIRSLDHNNKPLVHVDELSLSIRRDNCNFDLKNIEFKIERGQIMIIIGPVGSGKSTLLFTLLGELIARKSNHFIVRGSIAYTEQEAFCFNATIRENILFGHPYDSDRFYRILQLTCLDYDLEQMPLGDQTIIDEGGGNLSGGQRSRITLARALYSDADIYLLDDPFSSLDSRLAKRIFDQCIKQYLRDKIVIMATHQLHFAYDHHGNNNIRVLLLNSDQKQTEFYRKPLLEPLPPFIENDRILDEHQRSEEKHSYKRMKISDQSADSDSKIKSTVGLNLWYDMWQYLQRGSFDFGSIYLVLATSIGTQSMLYVCDQWLSQWQSQKVNIENFIQIYTAIILIGIILAIVRSFSFYKLCHQASEIFHNQLVDNIVNTTANNGDFDSKILNYFSRDIGILDETLPATLFELNLASSQVLAIIFVILFLSPYMALITLIYTIMLITLLEHYVRPFHRVRQSELNARNAVFSHLTSTINGVTTVRAYRVIDHFQQRFHQLINGHTAELFGQNVSSRIFCLLVDLISLFYITFVLLALQLFPYNQQLIGVCLASMFNLIGIAQWACKRAIDSDFCINSYRNLLIFDHLKREHMNDSIKLEANEKISSKLAIEIKQMSAYYDTDLPKTRALTNINVHVEHGEKIGICGRSGAGKSTLINTLLRLVCFDGQIRINGHCIRDISTFELRRQFISIIPQCPVLFDGTIRENLHLLFTDNQQNHYDDHDLWQVLDLVGLGSLIRSFEYGIDQPLIDGKTISVGQKQLLCLARILLQHRKTSTRMNSKLIIMDEAFAHIDLQTDHQIRQTLRERFAHCTMLIIAHRLNTIMDCNRIWVLDDGKIIEDGSPLSLLYDGQSHFSKLVNNNCDDDDK</sequence>
<feature type="transmembrane region" description="Helical" evidence="10">
    <location>
        <begin position="91"/>
        <end position="113"/>
    </location>
</feature>
<dbReference type="InterPro" id="IPR017871">
    <property type="entry name" value="ABC_transporter-like_CS"/>
</dbReference>
<dbReference type="CDD" id="cd03250">
    <property type="entry name" value="ABCC_MRP_domain1"/>
    <property type="match status" value="1"/>
</dbReference>
<name>A0A922HXL4_DERFA</name>
<keyword evidence="14" id="KW-1185">Reference proteome</keyword>
<evidence type="ECO:0000256" key="9">
    <source>
        <dbReference type="ARBA" id="ARBA00023136"/>
    </source>
</evidence>
<dbReference type="Pfam" id="PF00005">
    <property type="entry name" value="ABC_tran"/>
    <property type="match status" value="2"/>
</dbReference>
<feature type="transmembrane region" description="Helical" evidence="10">
    <location>
        <begin position="205"/>
        <end position="229"/>
    </location>
</feature>
<keyword evidence="9 10" id="KW-0472">Membrane</keyword>
<evidence type="ECO:0000256" key="1">
    <source>
        <dbReference type="ARBA" id="ARBA00004141"/>
    </source>
</evidence>
<dbReference type="SUPFAM" id="SSF90123">
    <property type="entry name" value="ABC transporter transmembrane region"/>
    <property type="match status" value="2"/>
</dbReference>
<evidence type="ECO:0000256" key="3">
    <source>
        <dbReference type="ARBA" id="ARBA00022448"/>
    </source>
</evidence>
<dbReference type="GO" id="GO:0016020">
    <property type="term" value="C:membrane"/>
    <property type="evidence" value="ECO:0007669"/>
    <property type="project" value="UniProtKB-SubCell"/>
</dbReference>
<dbReference type="PROSITE" id="PS50893">
    <property type="entry name" value="ABC_TRANSPORTER_2"/>
    <property type="match status" value="2"/>
</dbReference>
<dbReference type="PROSITE" id="PS00211">
    <property type="entry name" value="ABC_TRANSPORTER_1"/>
    <property type="match status" value="2"/>
</dbReference>
<dbReference type="Proteomes" id="UP000790347">
    <property type="component" value="Unassembled WGS sequence"/>
</dbReference>
<dbReference type="AlphaFoldDB" id="A0A922HXL4"/>
<keyword evidence="4 10" id="KW-0812">Transmembrane</keyword>
<protein>
    <submittedName>
        <fullName evidence="13">Multidrug resistance-associated protein 4</fullName>
    </submittedName>
</protein>
<keyword evidence="7" id="KW-0067">ATP-binding</keyword>
<evidence type="ECO:0000256" key="8">
    <source>
        <dbReference type="ARBA" id="ARBA00022989"/>
    </source>
</evidence>
<dbReference type="InterPro" id="IPR003593">
    <property type="entry name" value="AAA+_ATPase"/>
</dbReference>
<feature type="transmembrane region" description="Helical" evidence="10">
    <location>
        <begin position="133"/>
        <end position="157"/>
    </location>
</feature>
<keyword evidence="3" id="KW-0813">Transport</keyword>
<dbReference type="PANTHER" id="PTHR24223">
    <property type="entry name" value="ATP-BINDING CASSETTE SUB-FAMILY C"/>
    <property type="match status" value="1"/>
</dbReference>
<comment type="caution">
    <text evidence="13">The sequence shown here is derived from an EMBL/GenBank/DDBJ whole genome shotgun (WGS) entry which is preliminary data.</text>
</comment>
<feature type="transmembrane region" description="Helical" evidence="10">
    <location>
        <begin position="942"/>
        <end position="961"/>
    </location>
</feature>
<organism evidence="13 14">
    <name type="scientific">Dermatophagoides farinae</name>
    <name type="common">American house dust mite</name>
    <dbReference type="NCBI Taxonomy" id="6954"/>
    <lineage>
        <taxon>Eukaryota</taxon>
        <taxon>Metazoa</taxon>
        <taxon>Ecdysozoa</taxon>
        <taxon>Arthropoda</taxon>
        <taxon>Chelicerata</taxon>
        <taxon>Arachnida</taxon>
        <taxon>Acari</taxon>
        <taxon>Acariformes</taxon>
        <taxon>Sarcoptiformes</taxon>
        <taxon>Astigmata</taxon>
        <taxon>Psoroptidia</taxon>
        <taxon>Analgoidea</taxon>
        <taxon>Pyroglyphidae</taxon>
        <taxon>Dermatophagoidinae</taxon>
        <taxon>Dermatophagoides</taxon>
    </lineage>
</organism>
<evidence type="ECO:0000313" key="13">
    <source>
        <dbReference type="EMBL" id="KAH9506957.1"/>
    </source>
</evidence>
<feature type="domain" description="ABC transmembrane type-1" evidence="12">
    <location>
        <begin position="735"/>
        <end position="931"/>
    </location>
</feature>
<evidence type="ECO:0000256" key="6">
    <source>
        <dbReference type="ARBA" id="ARBA00022741"/>
    </source>
</evidence>
<feature type="transmembrane region" description="Helical" evidence="10">
    <location>
        <begin position="327"/>
        <end position="343"/>
    </location>
</feature>
<evidence type="ECO:0000256" key="4">
    <source>
        <dbReference type="ARBA" id="ARBA00022692"/>
    </source>
</evidence>
<dbReference type="InterPro" id="IPR036640">
    <property type="entry name" value="ABC1_TM_sf"/>
</dbReference>
<dbReference type="InterPro" id="IPR050173">
    <property type="entry name" value="ABC_transporter_C-like"/>
</dbReference>
<dbReference type="EMBL" id="ASGP02000005">
    <property type="protein sequence ID" value="KAH9506957.1"/>
    <property type="molecule type" value="Genomic_DNA"/>
</dbReference>
<accession>A0A922HXL4</accession>
<evidence type="ECO:0000313" key="14">
    <source>
        <dbReference type="Proteomes" id="UP000790347"/>
    </source>
</evidence>
<dbReference type="PANTHER" id="PTHR24223:SF456">
    <property type="entry name" value="MULTIDRUG RESISTANCE-ASSOCIATED PROTEIN LETHAL(2)03659"/>
    <property type="match status" value="1"/>
</dbReference>
<dbReference type="CDD" id="cd18579">
    <property type="entry name" value="ABC_6TM_ABCC_D1"/>
    <property type="match status" value="1"/>
</dbReference>
<reference evidence="13" key="2">
    <citation type="journal article" date="2022" name="Res Sq">
        <title>Comparative Genomics Reveals Insights into the Divergent Evolution of Astigmatic Mites and Household Pest Adaptations.</title>
        <authorList>
            <person name="Xiong Q."/>
            <person name="Wan A.T.-Y."/>
            <person name="Liu X.-Y."/>
            <person name="Fung C.S.-H."/>
            <person name="Xiao X."/>
            <person name="Malainual N."/>
            <person name="Hou J."/>
            <person name="Wang L."/>
            <person name="Wang M."/>
            <person name="Yang K."/>
            <person name="Cui Y."/>
            <person name="Leung E."/>
            <person name="Nong W."/>
            <person name="Shin S.-K."/>
            <person name="Au S."/>
            <person name="Jeong K.Y."/>
            <person name="Chew F.T."/>
            <person name="Hui J."/>
            <person name="Leung T.F."/>
            <person name="Tungtrongchitr A."/>
            <person name="Zhong N."/>
            <person name="Liu Z."/>
            <person name="Tsui S."/>
        </authorList>
    </citation>
    <scope>NUCLEOTIDE SEQUENCE</scope>
    <source>
        <strain evidence="13">Derf</strain>
        <tissue evidence="13">Whole organism</tissue>
    </source>
</reference>
<feature type="domain" description="ABC transmembrane type-1" evidence="12">
    <location>
        <begin position="104"/>
        <end position="370"/>
    </location>
</feature>
<evidence type="ECO:0000259" key="12">
    <source>
        <dbReference type="PROSITE" id="PS50929"/>
    </source>
</evidence>
<feature type="transmembrane region" description="Helical" evidence="10">
    <location>
        <begin position="235"/>
        <end position="251"/>
    </location>
</feature>
<dbReference type="GO" id="GO:0140359">
    <property type="term" value="F:ABC-type transporter activity"/>
    <property type="evidence" value="ECO:0007669"/>
    <property type="project" value="InterPro"/>
</dbReference>
<dbReference type="SMART" id="SM00382">
    <property type="entry name" value="AAA"/>
    <property type="match status" value="2"/>
</dbReference>
<dbReference type="GO" id="GO:0016887">
    <property type="term" value="F:ATP hydrolysis activity"/>
    <property type="evidence" value="ECO:0007669"/>
    <property type="project" value="InterPro"/>
</dbReference>
<gene>
    <name evidence="13" type="primary">ABCC4_5</name>
    <name evidence="13" type="ORF">DERF_011662</name>
</gene>
<dbReference type="InterPro" id="IPR044746">
    <property type="entry name" value="ABCC_6TM_D1"/>
</dbReference>
<dbReference type="InterPro" id="IPR003439">
    <property type="entry name" value="ABC_transporter-like_ATP-bd"/>
</dbReference>
<dbReference type="FunFam" id="3.40.50.300:FF:000973">
    <property type="entry name" value="Multidrug resistance-associated protein 4"/>
    <property type="match status" value="1"/>
</dbReference>
<dbReference type="GO" id="GO:0005524">
    <property type="term" value="F:ATP binding"/>
    <property type="evidence" value="ECO:0007669"/>
    <property type="project" value="UniProtKB-KW"/>
</dbReference>
<proteinExistence type="inferred from homology"/>
<evidence type="ECO:0000259" key="11">
    <source>
        <dbReference type="PROSITE" id="PS50893"/>
    </source>
</evidence>
<evidence type="ECO:0000256" key="7">
    <source>
        <dbReference type="ARBA" id="ARBA00022840"/>
    </source>
</evidence>
<keyword evidence="8 10" id="KW-1133">Transmembrane helix</keyword>
<dbReference type="Pfam" id="PF00664">
    <property type="entry name" value="ABC_membrane"/>
    <property type="match status" value="2"/>
</dbReference>
<keyword evidence="5" id="KW-0677">Repeat</keyword>
<feature type="transmembrane region" description="Helical" evidence="10">
    <location>
        <begin position="816"/>
        <end position="845"/>
    </location>
</feature>
<evidence type="ECO:0000256" key="2">
    <source>
        <dbReference type="ARBA" id="ARBA00009726"/>
    </source>
</evidence>
<feature type="domain" description="ABC transporter" evidence="11">
    <location>
        <begin position="1006"/>
        <end position="1255"/>
    </location>
</feature>
<evidence type="ECO:0000256" key="5">
    <source>
        <dbReference type="ARBA" id="ARBA00022737"/>
    </source>
</evidence>
<keyword evidence="6" id="KW-0547">Nucleotide-binding</keyword>
<comment type="subcellular location">
    <subcellularLocation>
        <location evidence="1">Membrane</location>
        <topology evidence="1">Multi-pass membrane protein</topology>
    </subcellularLocation>
</comment>
<dbReference type="FunFam" id="3.40.50.300:FF:000163">
    <property type="entry name" value="Multidrug resistance-associated protein member 4"/>
    <property type="match status" value="1"/>
</dbReference>
<dbReference type="InterPro" id="IPR011527">
    <property type="entry name" value="ABC1_TM_dom"/>
</dbReference>
<dbReference type="InterPro" id="IPR027417">
    <property type="entry name" value="P-loop_NTPase"/>
</dbReference>
<dbReference type="PROSITE" id="PS50929">
    <property type="entry name" value="ABC_TM1F"/>
    <property type="match status" value="2"/>
</dbReference>
<reference evidence="13" key="1">
    <citation type="submission" date="2013-05" db="EMBL/GenBank/DDBJ databases">
        <authorList>
            <person name="Yim A.K.Y."/>
            <person name="Chan T.F."/>
            <person name="Ji K.M."/>
            <person name="Liu X.Y."/>
            <person name="Zhou J.W."/>
            <person name="Li R.Q."/>
            <person name="Yang K.Y."/>
            <person name="Li J."/>
            <person name="Li M."/>
            <person name="Law P.T.W."/>
            <person name="Wu Y.L."/>
            <person name="Cai Z.L."/>
            <person name="Qin H."/>
            <person name="Bao Y."/>
            <person name="Leung R.K.K."/>
            <person name="Ng P.K.S."/>
            <person name="Zou J."/>
            <person name="Zhong X.J."/>
            <person name="Ran P.X."/>
            <person name="Zhong N.S."/>
            <person name="Liu Z.G."/>
            <person name="Tsui S.K.W."/>
        </authorList>
    </citation>
    <scope>NUCLEOTIDE SEQUENCE</scope>
    <source>
        <strain evidence="13">Derf</strain>
        <tissue evidence="13">Whole organism</tissue>
    </source>
</reference>
<evidence type="ECO:0000256" key="10">
    <source>
        <dbReference type="SAM" id="Phobius"/>
    </source>
</evidence>
<dbReference type="Gene3D" id="3.40.50.300">
    <property type="entry name" value="P-loop containing nucleotide triphosphate hydrolases"/>
    <property type="match status" value="2"/>
</dbReference>
<dbReference type="SUPFAM" id="SSF52540">
    <property type="entry name" value="P-loop containing nucleoside triphosphate hydrolases"/>
    <property type="match status" value="2"/>
</dbReference>